<feature type="region of interest" description="Disordered" evidence="1">
    <location>
        <begin position="432"/>
        <end position="451"/>
    </location>
</feature>
<evidence type="ECO:0000256" key="1">
    <source>
        <dbReference type="SAM" id="MobiDB-lite"/>
    </source>
</evidence>
<dbReference type="AlphaFoldDB" id="A0A6J4J7L4"/>
<gene>
    <name evidence="2" type="ORF">AVDCRST_MAG50-3376</name>
</gene>
<accession>A0A6J4J7L4</accession>
<dbReference type="Gene3D" id="3.40.50.2300">
    <property type="match status" value="2"/>
</dbReference>
<sequence>MHRDKIVVAQYVAQVNQAARDINEQATGRVTNAEAETDANRLEVVRAHNELFETYGRKVEVVKLQASGSNTDDAAARADAIKAATEIKAFAVMGGPTGTNAFADELAANKVICLCTSSQPIESYLRWAPYVWSGLMSSTQGYLHRTQYVSTKLAGKPAQYAGDPAFKTKTRTFGLVYYETADNAYKSGAEFFQKELAAKNVQLADSIPYLLDLAKAPEDAKGIIARLKDKGVTTVALASDAQFPIFLTKEATNQNYFPEWFVTGSTGTDTATYGRQYDAQQWKNAFGISYLLARVAPEVEQAEVNYVNWHLGEELSSYPSITDWLRLFTGIHLAGPKLTPETFRDGLFSFKPVRGHITQFGSSYGKGLWPWDDYLAADDVAELWWDPAAEELVGGVPRKGMYRYVNMGKRYLPGELPAELKVFDPAGTSLLYTARPEGDKPPQYPRRPGRT</sequence>
<dbReference type="EMBL" id="CADCTF010000156">
    <property type="protein sequence ID" value="CAA9269153.1"/>
    <property type="molecule type" value="Genomic_DNA"/>
</dbReference>
<name>A0A6J4J7L4_9ACTN</name>
<reference evidence="2" key="1">
    <citation type="submission" date="2020-02" db="EMBL/GenBank/DDBJ databases">
        <authorList>
            <person name="Meier V. D."/>
        </authorList>
    </citation>
    <scope>NUCLEOTIDE SEQUENCE</scope>
    <source>
        <strain evidence="2">AVDCRST_MAG50</strain>
    </source>
</reference>
<proteinExistence type="predicted"/>
<dbReference type="SUPFAM" id="SSF53822">
    <property type="entry name" value="Periplasmic binding protein-like I"/>
    <property type="match status" value="1"/>
</dbReference>
<protein>
    <submittedName>
        <fullName evidence="2">Uncharacterized protein</fullName>
    </submittedName>
</protein>
<organism evidence="2">
    <name type="scientific">uncultured Acidimicrobiales bacterium</name>
    <dbReference type="NCBI Taxonomy" id="310071"/>
    <lineage>
        <taxon>Bacteria</taxon>
        <taxon>Bacillati</taxon>
        <taxon>Actinomycetota</taxon>
        <taxon>Acidimicrobiia</taxon>
        <taxon>Acidimicrobiales</taxon>
        <taxon>environmental samples</taxon>
    </lineage>
</organism>
<evidence type="ECO:0000313" key="2">
    <source>
        <dbReference type="EMBL" id="CAA9269153.1"/>
    </source>
</evidence>
<dbReference type="InterPro" id="IPR028082">
    <property type="entry name" value="Peripla_BP_I"/>
</dbReference>